<dbReference type="InterPro" id="IPR000292">
    <property type="entry name" value="For/NO2_transpt"/>
</dbReference>
<comment type="subcellular location">
    <subcellularLocation>
        <location evidence="1">Membrane</location>
        <topology evidence="1">Multi-pass membrane protein</topology>
    </subcellularLocation>
</comment>
<sequence>MPTFQVLSQKCSPPEALNVLKGLGYTVGFIIVILGRSELFIEHTTLAVFPVLAGDQRLSTMLRLWGIIFVGNIIGYFLEYIITLLEPHLLSTGTDIFEDIALHLTEYPWYIIFGSGIFAGWLLGILGWLDIASKETISRIVIIALITFIIGIGGFHHSIVGSIEVFAGVIVPGDRVSWSDLGKFQLWSTLGNIIGGVFFVGLVKYSHTIRALK</sequence>
<evidence type="ECO:0000256" key="2">
    <source>
        <dbReference type="ARBA" id="ARBA00022692"/>
    </source>
</evidence>
<keyword evidence="2 5" id="KW-0812">Transmembrane</keyword>
<evidence type="ECO:0000256" key="1">
    <source>
        <dbReference type="ARBA" id="ARBA00004141"/>
    </source>
</evidence>
<dbReference type="EMBL" id="JBHUHV010000013">
    <property type="protein sequence ID" value="MFD2065942.1"/>
    <property type="molecule type" value="Genomic_DNA"/>
</dbReference>
<evidence type="ECO:0000256" key="4">
    <source>
        <dbReference type="ARBA" id="ARBA00023136"/>
    </source>
</evidence>
<comment type="caution">
    <text evidence="6">The sequence shown here is derived from an EMBL/GenBank/DDBJ whole genome shotgun (WGS) entry which is preliminary data.</text>
</comment>
<evidence type="ECO:0000313" key="7">
    <source>
        <dbReference type="Proteomes" id="UP001597369"/>
    </source>
</evidence>
<accession>A0ABW4WT53</accession>
<feature type="transmembrane region" description="Helical" evidence="5">
    <location>
        <begin position="184"/>
        <end position="203"/>
    </location>
</feature>
<evidence type="ECO:0000256" key="3">
    <source>
        <dbReference type="ARBA" id="ARBA00022989"/>
    </source>
</evidence>
<keyword evidence="3 5" id="KW-1133">Transmembrane helix</keyword>
<proteinExistence type="predicted"/>
<feature type="transmembrane region" description="Helical" evidence="5">
    <location>
        <begin position="62"/>
        <end position="82"/>
    </location>
</feature>
<dbReference type="PANTHER" id="PTHR30520:SF2">
    <property type="entry name" value="INNER MEMBRANE PROTEIN YFDC"/>
    <property type="match status" value="1"/>
</dbReference>
<dbReference type="Proteomes" id="UP001597369">
    <property type="component" value="Unassembled WGS sequence"/>
</dbReference>
<name>A0ABW4WT53_9BACT</name>
<evidence type="ECO:0000256" key="5">
    <source>
        <dbReference type="SAM" id="Phobius"/>
    </source>
</evidence>
<dbReference type="InterPro" id="IPR023271">
    <property type="entry name" value="Aquaporin-like"/>
</dbReference>
<organism evidence="6 7">
    <name type="scientific">Pontibacter silvestris</name>
    <dbReference type="NCBI Taxonomy" id="2305183"/>
    <lineage>
        <taxon>Bacteria</taxon>
        <taxon>Pseudomonadati</taxon>
        <taxon>Bacteroidota</taxon>
        <taxon>Cytophagia</taxon>
        <taxon>Cytophagales</taxon>
        <taxon>Hymenobacteraceae</taxon>
        <taxon>Pontibacter</taxon>
    </lineage>
</organism>
<dbReference type="RefSeq" id="WP_229962913.1">
    <property type="nucleotide sequence ID" value="NZ_JAJJWI010000038.1"/>
</dbReference>
<dbReference type="Pfam" id="PF01226">
    <property type="entry name" value="Form_Nir_trans"/>
    <property type="match status" value="1"/>
</dbReference>
<gene>
    <name evidence="6" type="ORF">ACFSKU_03545</name>
</gene>
<feature type="transmembrane region" description="Helical" evidence="5">
    <location>
        <begin position="141"/>
        <end position="172"/>
    </location>
</feature>
<feature type="transmembrane region" description="Helical" evidence="5">
    <location>
        <begin position="107"/>
        <end position="129"/>
    </location>
</feature>
<dbReference type="PANTHER" id="PTHR30520">
    <property type="entry name" value="FORMATE TRANSPORTER-RELATED"/>
    <property type="match status" value="1"/>
</dbReference>
<protein>
    <submittedName>
        <fullName evidence="6">Formate/nitrite transporter family protein</fullName>
    </submittedName>
</protein>
<keyword evidence="4 5" id="KW-0472">Membrane</keyword>
<reference evidence="7" key="1">
    <citation type="journal article" date="2019" name="Int. J. Syst. Evol. Microbiol.">
        <title>The Global Catalogue of Microorganisms (GCM) 10K type strain sequencing project: providing services to taxonomists for standard genome sequencing and annotation.</title>
        <authorList>
            <consortium name="The Broad Institute Genomics Platform"/>
            <consortium name="The Broad Institute Genome Sequencing Center for Infectious Disease"/>
            <person name="Wu L."/>
            <person name="Ma J."/>
        </authorList>
    </citation>
    <scope>NUCLEOTIDE SEQUENCE [LARGE SCALE GENOMIC DNA]</scope>
    <source>
        <strain evidence="7">JCM 16545</strain>
    </source>
</reference>
<evidence type="ECO:0000313" key="6">
    <source>
        <dbReference type="EMBL" id="MFD2065942.1"/>
    </source>
</evidence>
<keyword evidence="7" id="KW-1185">Reference proteome</keyword>
<dbReference type="Gene3D" id="1.20.1080.10">
    <property type="entry name" value="Glycerol uptake facilitator protein"/>
    <property type="match status" value="1"/>
</dbReference>